<evidence type="ECO:0000313" key="1">
    <source>
        <dbReference type="EMBL" id="GGC69723.1"/>
    </source>
</evidence>
<dbReference type="Proteomes" id="UP000641514">
    <property type="component" value="Unassembled WGS sequence"/>
</dbReference>
<name>A0A916UES5_9ACTN</name>
<evidence type="ECO:0000313" key="2">
    <source>
        <dbReference type="Proteomes" id="UP000641514"/>
    </source>
</evidence>
<sequence length="74" mass="8252">MPCCPLINATRDDVTQIYHEVRTLLVQYAKHSLEDGHISVDVGDMRDVSHPGTGSNLYRMGSLSGVLDYKMWSA</sequence>
<protein>
    <submittedName>
        <fullName evidence="1">Uncharacterized protein</fullName>
    </submittedName>
</protein>
<keyword evidence="2" id="KW-1185">Reference proteome</keyword>
<dbReference type="EMBL" id="BMJH01000002">
    <property type="protein sequence ID" value="GGC69723.1"/>
    <property type="molecule type" value="Genomic_DNA"/>
</dbReference>
<reference evidence="1" key="1">
    <citation type="journal article" date="2014" name="Int. J. Syst. Evol. Microbiol.">
        <title>Complete genome sequence of Corynebacterium casei LMG S-19264T (=DSM 44701T), isolated from a smear-ripened cheese.</title>
        <authorList>
            <consortium name="US DOE Joint Genome Institute (JGI-PGF)"/>
            <person name="Walter F."/>
            <person name="Albersmeier A."/>
            <person name="Kalinowski J."/>
            <person name="Ruckert C."/>
        </authorList>
    </citation>
    <scope>NUCLEOTIDE SEQUENCE</scope>
    <source>
        <strain evidence="1">CGMCC 1.15478</strain>
    </source>
</reference>
<organism evidence="1 2">
    <name type="scientific">Hoyosella rhizosphaerae</name>
    <dbReference type="NCBI Taxonomy" id="1755582"/>
    <lineage>
        <taxon>Bacteria</taxon>
        <taxon>Bacillati</taxon>
        <taxon>Actinomycetota</taxon>
        <taxon>Actinomycetes</taxon>
        <taxon>Mycobacteriales</taxon>
        <taxon>Hoyosellaceae</taxon>
        <taxon>Hoyosella</taxon>
    </lineage>
</organism>
<dbReference type="AlphaFoldDB" id="A0A916UES5"/>
<accession>A0A916UES5</accession>
<proteinExistence type="predicted"/>
<comment type="caution">
    <text evidence="1">The sequence shown here is derived from an EMBL/GenBank/DDBJ whole genome shotgun (WGS) entry which is preliminary data.</text>
</comment>
<reference evidence="1" key="2">
    <citation type="submission" date="2020-09" db="EMBL/GenBank/DDBJ databases">
        <authorList>
            <person name="Sun Q."/>
            <person name="Zhou Y."/>
        </authorList>
    </citation>
    <scope>NUCLEOTIDE SEQUENCE</scope>
    <source>
        <strain evidence="1">CGMCC 1.15478</strain>
    </source>
</reference>
<gene>
    <name evidence="1" type="ORF">GCM10011410_23190</name>
</gene>